<dbReference type="PROSITE" id="PS51746">
    <property type="entry name" value="PPM_2"/>
    <property type="match status" value="1"/>
</dbReference>
<evidence type="ECO:0000313" key="2">
    <source>
        <dbReference type="EMBL" id="KAJ7191920.1"/>
    </source>
</evidence>
<protein>
    <submittedName>
        <fullName evidence="2">Phosphatase 2C-like domain-containing protein</fullName>
    </submittedName>
</protein>
<dbReference type="InterPro" id="IPR036457">
    <property type="entry name" value="PPM-type-like_dom_sf"/>
</dbReference>
<dbReference type="GO" id="GO:0004722">
    <property type="term" value="F:protein serine/threonine phosphatase activity"/>
    <property type="evidence" value="ECO:0007669"/>
    <property type="project" value="InterPro"/>
</dbReference>
<evidence type="ECO:0000259" key="1">
    <source>
        <dbReference type="PROSITE" id="PS51746"/>
    </source>
</evidence>
<dbReference type="Proteomes" id="UP001219525">
    <property type="component" value="Unassembled WGS sequence"/>
</dbReference>
<dbReference type="InterPro" id="IPR001932">
    <property type="entry name" value="PPM-type_phosphatase-like_dom"/>
</dbReference>
<dbReference type="Pfam" id="PF00481">
    <property type="entry name" value="PP2C"/>
    <property type="match status" value="1"/>
</dbReference>
<feature type="domain" description="PPM-type phosphatase" evidence="1">
    <location>
        <begin position="16"/>
        <end position="370"/>
    </location>
</feature>
<dbReference type="InterPro" id="IPR015655">
    <property type="entry name" value="PP2C"/>
</dbReference>
<name>A0AAD6UWL8_9AGAR</name>
<accession>A0AAD6UWL8</accession>
<dbReference type="Gene3D" id="3.60.40.10">
    <property type="entry name" value="PPM-type phosphatase domain"/>
    <property type="match status" value="1"/>
</dbReference>
<evidence type="ECO:0000313" key="3">
    <source>
        <dbReference type="Proteomes" id="UP001219525"/>
    </source>
</evidence>
<organism evidence="2 3">
    <name type="scientific">Mycena pura</name>
    <dbReference type="NCBI Taxonomy" id="153505"/>
    <lineage>
        <taxon>Eukaryota</taxon>
        <taxon>Fungi</taxon>
        <taxon>Dikarya</taxon>
        <taxon>Basidiomycota</taxon>
        <taxon>Agaricomycotina</taxon>
        <taxon>Agaricomycetes</taxon>
        <taxon>Agaricomycetidae</taxon>
        <taxon>Agaricales</taxon>
        <taxon>Marasmiineae</taxon>
        <taxon>Mycenaceae</taxon>
        <taxon>Mycena</taxon>
    </lineage>
</organism>
<dbReference type="SMART" id="SM00332">
    <property type="entry name" value="PP2Cc"/>
    <property type="match status" value="1"/>
</dbReference>
<dbReference type="SUPFAM" id="SSF81606">
    <property type="entry name" value="PP2C-like"/>
    <property type="match status" value="1"/>
</dbReference>
<dbReference type="AlphaFoldDB" id="A0AAD6UWL8"/>
<dbReference type="PANTHER" id="PTHR13832:SF792">
    <property type="entry name" value="GM14286P"/>
    <property type="match status" value="1"/>
</dbReference>
<gene>
    <name evidence="2" type="ORF">GGX14DRAFT_506577</name>
</gene>
<sequence length="372" mass="41608">MQLGTFKFVTSTSLLRDGIKVYQSALPTKNEDRTVVLEFEHGTLIAIFDGHNSDELAEFASKHIPQLVVERFDPEAADVPEVMTQIFEAFDQSLISKVTQLFIGKPDLSDPLWDDPGEIHEVIGYSHQDPQFSAGRLATVGTTVLIGIIDKEKKHIWVVSLGDSDAVCGRLRDGKMTPIMLGDRHNCSNPDEVKRLADEHPNEPNLVQGNRVQGLLAVTRALGDHQMKVQSQPLSRRIMKYFYPSPIPNDAFERMDANGQHTPPYLSSTPTVRRYELLPQDMLIFASDGLRDSMYKIPADDRWDIIMALANGEEHEQLGHACIRAGAGDNGAELLIKNALWGQDPDKMAWELADARRQCRDDISVVIVDLGW</sequence>
<comment type="caution">
    <text evidence="2">The sequence shown here is derived from an EMBL/GenBank/DDBJ whole genome shotgun (WGS) entry which is preliminary data.</text>
</comment>
<dbReference type="PANTHER" id="PTHR13832">
    <property type="entry name" value="PROTEIN PHOSPHATASE 2C"/>
    <property type="match status" value="1"/>
</dbReference>
<dbReference type="EMBL" id="JARJCW010000126">
    <property type="protein sequence ID" value="KAJ7191920.1"/>
    <property type="molecule type" value="Genomic_DNA"/>
</dbReference>
<dbReference type="CDD" id="cd00143">
    <property type="entry name" value="PP2Cc"/>
    <property type="match status" value="1"/>
</dbReference>
<reference evidence="2" key="1">
    <citation type="submission" date="2023-03" db="EMBL/GenBank/DDBJ databases">
        <title>Massive genome expansion in bonnet fungi (Mycena s.s.) driven by repeated elements and novel gene families across ecological guilds.</title>
        <authorList>
            <consortium name="Lawrence Berkeley National Laboratory"/>
            <person name="Harder C.B."/>
            <person name="Miyauchi S."/>
            <person name="Viragh M."/>
            <person name="Kuo A."/>
            <person name="Thoen E."/>
            <person name="Andreopoulos B."/>
            <person name="Lu D."/>
            <person name="Skrede I."/>
            <person name="Drula E."/>
            <person name="Henrissat B."/>
            <person name="Morin E."/>
            <person name="Kohler A."/>
            <person name="Barry K."/>
            <person name="LaButti K."/>
            <person name="Morin E."/>
            <person name="Salamov A."/>
            <person name="Lipzen A."/>
            <person name="Mereny Z."/>
            <person name="Hegedus B."/>
            <person name="Baldrian P."/>
            <person name="Stursova M."/>
            <person name="Weitz H."/>
            <person name="Taylor A."/>
            <person name="Grigoriev I.V."/>
            <person name="Nagy L.G."/>
            <person name="Martin F."/>
            <person name="Kauserud H."/>
        </authorList>
    </citation>
    <scope>NUCLEOTIDE SEQUENCE</scope>
    <source>
        <strain evidence="2">9144</strain>
    </source>
</reference>
<keyword evidence="3" id="KW-1185">Reference proteome</keyword>
<proteinExistence type="predicted"/>